<keyword evidence="3" id="KW-1185">Reference proteome</keyword>
<sequence>MSSRYTVVEPHPSVTLSQQYISTGRGGAGNAVKAPDTVTRGSDASGPASRASSGSLHAPRRSFISGRGGAGNYVHETPRMFSFDEELQREMQQAKHVAPVYHVGRGGAGNLHRSSNQSTDAKYLLSRRDSKNSASSTSSAESGADIATRNLKKGLKKLAGVF</sequence>
<feature type="compositionally biased region" description="Low complexity" evidence="1">
    <location>
        <begin position="132"/>
        <end position="142"/>
    </location>
</feature>
<feature type="region of interest" description="Disordered" evidence="1">
    <location>
        <begin position="104"/>
        <end position="149"/>
    </location>
</feature>
<gene>
    <name evidence="2" type="ORF">LTR24_008582</name>
</gene>
<comment type="caution">
    <text evidence="2">The sequence shown here is derived from an EMBL/GenBank/DDBJ whole genome shotgun (WGS) entry which is preliminary data.</text>
</comment>
<evidence type="ECO:0000313" key="2">
    <source>
        <dbReference type="EMBL" id="KAK5080301.1"/>
    </source>
</evidence>
<dbReference type="Pfam" id="PF12223">
    <property type="entry name" value="DUF3602"/>
    <property type="match status" value="2"/>
</dbReference>
<dbReference type="EMBL" id="JAVRRG010000152">
    <property type="protein sequence ID" value="KAK5080301.1"/>
    <property type="molecule type" value="Genomic_DNA"/>
</dbReference>
<reference evidence="2 3" key="1">
    <citation type="submission" date="2023-08" db="EMBL/GenBank/DDBJ databases">
        <title>Black Yeasts Isolated from many extreme environments.</title>
        <authorList>
            <person name="Coleine C."/>
            <person name="Stajich J.E."/>
            <person name="Selbmann L."/>
        </authorList>
    </citation>
    <scope>NUCLEOTIDE SEQUENCE [LARGE SCALE GENOMIC DNA]</scope>
    <source>
        <strain evidence="2 3">CCFEE 5885</strain>
    </source>
</reference>
<feature type="region of interest" description="Disordered" evidence="1">
    <location>
        <begin position="1"/>
        <end position="75"/>
    </location>
</feature>
<accession>A0ABR0JZM5</accession>
<proteinExistence type="predicted"/>
<name>A0ABR0JZM5_9EURO</name>
<evidence type="ECO:0000313" key="3">
    <source>
        <dbReference type="Proteomes" id="UP001345013"/>
    </source>
</evidence>
<organism evidence="2 3">
    <name type="scientific">Lithohypha guttulata</name>
    <dbReference type="NCBI Taxonomy" id="1690604"/>
    <lineage>
        <taxon>Eukaryota</taxon>
        <taxon>Fungi</taxon>
        <taxon>Dikarya</taxon>
        <taxon>Ascomycota</taxon>
        <taxon>Pezizomycotina</taxon>
        <taxon>Eurotiomycetes</taxon>
        <taxon>Chaetothyriomycetidae</taxon>
        <taxon>Chaetothyriales</taxon>
        <taxon>Trichomeriaceae</taxon>
        <taxon>Lithohypha</taxon>
    </lineage>
</organism>
<evidence type="ECO:0000256" key="1">
    <source>
        <dbReference type="SAM" id="MobiDB-lite"/>
    </source>
</evidence>
<protein>
    <submittedName>
        <fullName evidence="2">Uncharacterized protein</fullName>
    </submittedName>
</protein>
<dbReference type="InterPro" id="IPR053203">
    <property type="entry name" value="Cisplatin_resist-associated"/>
</dbReference>
<dbReference type="Proteomes" id="UP001345013">
    <property type="component" value="Unassembled WGS sequence"/>
</dbReference>
<feature type="compositionally biased region" description="Low complexity" evidence="1">
    <location>
        <begin position="41"/>
        <end position="55"/>
    </location>
</feature>
<dbReference type="PANTHER" id="PTHR34693:SF2">
    <property type="entry name" value="DUF3602 DOMAIN-CONTAINING PROTEIN"/>
    <property type="match status" value="1"/>
</dbReference>
<dbReference type="InterPro" id="IPR022024">
    <property type="entry name" value="DUF3602"/>
</dbReference>
<dbReference type="PANTHER" id="PTHR34693">
    <property type="entry name" value="PROTEIN PAR32"/>
    <property type="match status" value="1"/>
</dbReference>